<comment type="caution">
    <text evidence="1">The sequence shown here is derived from an EMBL/GenBank/DDBJ whole genome shotgun (WGS) entry which is preliminary data.</text>
</comment>
<name>A0A0G0HNR4_9BACT</name>
<dbReference type="AlphaFoldDB" id="A0A0G0HNR4"/>
<protein>
    <submittedName>
        <fullName evidence="1">Uncharacterized protein</fullName>
    </submittedName>
</protein>
<organism evidence="1 2">
    <name type="scientific">Candidatus Woesebacteria bacterium GW2011_GWA1_37_8</name>
    <dbReference type="NCBI Taxonomy" id="1618546"/>
    <lineage>
        <taxon>Bacteria</taxon>
        <taxon>Candidatus Woeseibacteriota</taxon>
    </lineage>
</organism>
<gene>
    <name evidence="1" type="ORF">US62_C0040G0006</name>
</gene>
<reference evidence="1 2" key="1">
    <citation type="journal article" date="2015" name="Nature">
        <title>rRNA introns, odd ribosomes, and small enigmatic genomes across a large radiation of phyla.</title>
        <authorList>
            <person name="Brown C.T."/>
            <person name="Hug L.A."/>
            <person name="Thomas B.C."/>
            <person name="Sharon I."/>
            <person name="Castelle C.J."/>
            <person name="Singh A."/>
            <person name="Wilkins M.J."/>
            <person name="Williams K.H."/>
            <person name="Banfield J.F."/>
        </authorList>
    </citation>
    <scope>NUCLEOTIDE SEQUENCE [LARGE SCALE GENOMIC DNA]</scope>
</reference>
<proteinExistence type="predicted"/>
<dbReference type="Proteomes" id="UP000034603">
    <property type="component" value="Unassembled WGS sequence"/>
</dbReference>
<dbReference type="EMBL" id="LBTR01000040">
    <property type="protein sequence ID" value="KKQ43862.1"/>
    <property type="molecule type" value="Genomic_DNA"/>
</dbReference>
<evidence type="ECO:0000313" key="1">
    <source>
        <dbReference type="EMBL" id="KKQ43862.1"/>
    </source>
</evidence>
<sequence length="78" mass="9019">MELSQTVNKIINKSKRNQRQSSFFTVLNNPAATFLRSYLLKFNILEGTKGFVNSVIKSLESFVIMGDAYISRRRMKQL</sequence>
<accession>A0A0G0HNR4</accession>
<evidence type="ECO:0000313" key="2">
    <source>
        <dbReference type="Proteomes" id="UP000034603"/>
    </source>
</evidence>